<reference evidence="6 7" key="1">
    <citation type="submission" date="2016-10" db="EMBL/GenBank/DDBJ databases">
        <authorList>
            <person name="de Groot N.N."/>
        </authorList>
    </citation>
    <scope>NUCLEOTIDE SEQUENCE [LARGE SCALE GENOMIC DNA]</scope>
    <source>
        <strain evidence="6 7">DSM 44637</strain>
    </source>
</reference>
<keyword evidence="6" id="KW-0418">Kinase</keyword>
<evidence type="ECO:0000313" key="7">
    <source>
        <dbReference type="Proteomes" id="UP000199137"/>
    </source>
</evidence>
<dbReference type="AlphaFoldDB" id="A0A1I5ZBV2"/>
<dbReference type="Pfam" id="PF02896">
    <property type="entry name" value="PEP-utilizers_C"/>
    <property type="match status" value="1"/>
</dbReference>
<evidence type="ECO:0000259" key="4">
    <source>
        <dbReference type="Pfam" id="PF02896"/>
    </source>
</evidence>
<dbReference type="EMBL" id="FOWC01000014">
    <property type="protein sequence ID" value="SFQ53939.1"/>
    <property type="molecule type" value="Genomic_DNA"/>
</dbReference>
<dbReference type="PANTHER" id="PTHR43030:SF1">
    <property type="entry name" value="PHOSPHOENOLPYRUVATE SYNTHASE"/>
    <property type="match status" value="1"/>
</dbReference>
<evidence type="ECO:0000313" key="6">
    <source>
        <dbReference type="EMBL" id="SFQ53939.1"/>
    </source>
</evidence>
<accession>A0A1I5ZBV2</accession>
<comment type="similarity">
    <text evidence="1">Belongs to the PEP-utilizing enzyme family.</text>
</comment>
<dbReference type="RefSeq" id="WP_067581087.1">
    <property type="nucleotide sequence ID" value="NZ_FOWC01000014.1"/>
</dbReference>
<dbReference type="InterPro" id="IPR006319">
    <property type="entry name" value="PEP_synth"/>
</dbReference>
<evidence type="ECO:0000313" key="5">
    <source>
        <dbReference type="EMBL" id="NEC55804.1"/>
    </source>
</evidence>
<evidence type="ECO:0000313" key="8">
    <source>
        <dbReference type="Proteomes" id="UP000470404"/>
    </source>
</evidence>
<dbReference type="InterPro" id="IPR000121">
    <property type="entry name" value="PEP_util_C"/>
</dbReference>
<dbReference type="GO" id="GO:0008986">
    <property type="term" value="F:pyruvate, water dikinase activity"/>
    <property type="evidence" value="ECO:0007669"/>
    <property type="project" value="InterPro"/>
</dbReference>
<dbReference type="InterPro" id="IPR015813">
    <property type="entry name" value="Pyrv/PenolPyrv_kinase-like_dom"/>
</dbReference>
<keyword evidence="3" id="KW-0067">ATP-binding</keyword>
<keyword evidence="6" id="KW-0670">Pyruvate</keyword>
<evidence type="ECO:0000256" key="2">
    <source>
        <dbReference type="ARBA" id="ARBA00022741"/>
    </source>
</evidence>
<evidence type="ECO:0000256" key="1">
    <source>
        <dbReference type="ARBA" id="ARBA00007837"/>
    </source>
</evidence>
<keyword evidence="2" id="KW-0547">Nucleotide-binding</keyword>
<dbReference type="GO" id="GO:0005524">
    <property type="term" value="F:ATP binding"/>
    <property type="evidence" value="ECO:0007669"/>
    <property type="project" value="UniProtKB-KW"/>
</dbReference>
<dbReference type="Gene3D" id="3.20.20.60">
    <property type="entry name" value="Phosphoenolpyruvate-binding domains"/>
    <property type="match status" value="1"/>
</dbReference>
<organism evidence="6 7">
    <name type="scientific">Amycolatopsis rubida</name>
    <dbReference type="NCBI Taxonomy" id="112413"/>
    <lineage>
        <taxon>Bacteria</taxon>
        <taxon>Bacillati</taxon>
        <taxon>Actinomycetota</taxon>
        <taxon>Actinomycetes</taxon>
        <taxon>Pseudonocardiales</taxon>
        <taxon>Pseudonocardiaceae</taxon>
        <taxon>Amycolatopsis</taxon>
    </lineage>
</organism>
<dbReference type="Proteomes" id="UP000199137">
    <property type="component" value="Unassembled WGS sequence"/>
</dbReference>
<keyword evidence="6" id="KW-0808">Transferase</keyword>
<dbReference type="EMBL" id="JAAGNC010000061">
    <property type="protein sequence ID" value="NEC55804.1"/>
    <property type="molecule type" value="Genomic_DNA"/>
</dbReference>
<dbReference type="InterPro" id="IPR040442">
    <property type="entry name" value="Pyrv_kinase-like_dom_sf"/>
</dbReference>
<dbReference type="Proteomes" id="UP000470404">
    <property type="component" value="Unassembled WGS sequence"/>
</dbReference>
<evidence type="ECO:0000256" key="3">
    <source>
        <dbReference type="ARBA" id="ARBA00022840"/>
    </source>
</evidence>
<proteinExistence type="inferred from homology"/>
<keyword evidence="8" id="KW-1185">Reference proteome</keyword>
<dbReference type="PANTHER" id="PTHR43030">
    <property type="entry name" value="PHOSPHOENOLPYRUVATE SYNTHASE"/>
    <property type="match status" value="1"/>
</dbReference>
<reference evidence="5 8" key="2">
    <citation type="submission" date="2020-01" db="EMBL/GenBank/DDBJ databases">
        <title>Insect and environment-associated Actinomycetes.</title>
        <authorList>
            <person name="Currrie C."/>
            <person name="Chevrette M."/>
            <person name="Carlson C."/>
            <person name="Stubbendieck R."/>
            <person name="Wendt-Pienkowski E."/>
        </authorList>
    </citation>
    <scope>NUCLEOTIDE SEQUENCE [LARGE SCALE GENOMIC DNA]</scope>
    <source>
        <strain evidence="5 8">SID8386</strain>
    </source>
</reference>
<feature type="domain" description="PEP-utilising enzyme C-terminal" evidence="4">
    <location>
        <begin position="27"/>
        <end position="241"/>
    </location>
</feature>
<gene>
    <name evidence="5" type="ORF">G3I59_09420</name>
    <name evidence="6" type="ORF">SAMN05421854_114187</name>
</gene>
<dbReference type="SUPFAM" id="SSF51621">
    <property type="entry name" value="Phosphoenolpyruvate/pyruvate domain"/>
    <property type="match status" value="1"/>
</dbReference>
<protein>
    <submittedName>
        <fullName evidence="6">Pyruvate, water dikinase</fullName>
    </submittedName>
</protein>
<name>A0A1I5ZBV2_9PSEU</name>
<dbReference type="STRING" id="112413.SAMN05421854_114187"/>
<sequence length="312" mass="33825">MSSASLFGAKAWLALSGENPDRRVLASCRGIGLVRSEYVVRRCGKAWQDASCAAALHEYLRLVVDAAGTRQVWYRFTDLEARDVNVLQANANVVHDDNPLLGMRGARRYRRFPDEFTAELDAVAEVAHGAPNLGFVVPFVRDAEEFGEVLSVIRGRGIANPVGVMVEVPSAALTVADFLSAGAGCLLVGLNDLTGLTLGSARSDPRFNSAHSAVRELITHIWRTANAEKVACRIAGNYPAATVAKFTEIPLEAWTVHYADWARLVDPAIGGYRDQDLILRYRHASDAKLVRSGAMHSSNTVVAAGLRLDDAR</sequence>